<dbReference type="OrthoDB" id="9803479at2"/>
<dbReference type="Pfam" id="PF11842">
    <property type="entry name" value="DUF3362"/>
    <property type="match status" value="1"/>
</dbReference>
<keyword evidence="3 6" id="KW-0479">Metal-binding</keyword>
<evidence type="ECO:0000256" key="5">
    <source>
        <dbReference type="ARBA" id="ARBA00023014"/>
    </source>
</evidence>
<dbReference type="AlphaFoldDB" id="A0A399SPS2"/>
<name>A0A399SPS2_9BACT</name>
<keyword evidence="4 6" id="KW-0408">Iron</keyword>
<evidence type="ECO:0000313" key="9">
    <source>
        <dbReference type="Proteomes" id="UP000265926"/>
    </source>
</evidence>
<keyword evidence="5 6" id="KW-0411">Iron-sulfur</keyword>
<reference evidence="8 9" key="1">
    <citation type="submission" date="2018-08" db="EMBL/GenBank/DDBJ databases">
        <title>Pallidiluteibacterium maritimus gen. nov., sp. nov., isolated from coastal sediment.</title>
        <authorList>
            <person name="Zhou L.Y."/>
        </authorList>
    </citation>
    <scope>NUCLEOTIDE SEQUENCE [LARGE SCALE GENOMIC DNA]</scope>
    <source>
        <strain evidence="8 9">XSD2</strain>
    </source>
</reference>
<evidence type="ECO:0000256" key="3">
    <source>
        <dbReference type="ARBA" id="ARBA00022723"/>
    </source>
</evidence>
<dbReference type="GO" id="GO:0051539">
    <property type="term" value="F:4 iron, 4 sulfur cluster binding"/>
    <property type="evidence" value="ECO:0007669"/>
    <property type="project" value="UniProtKB-KW"/>
</dbReference>
<feature type="binding site" evidence="6">
    <location>
        <position position="339"/>
    </location>
    <ligand>
        <name>[4Fe-4S] cluster</name>
        <dbReference type="ChEBI" id="CHEBI:49883"/>
        <note>4Fe-4S-S-AdoMet</note>
    </ligand>
</feature>
<dbReference type="PANTHER" id="PTHR32331:SF0">
    <property type="entry name" value="UPF0313 PROTEIN YGIQ"/>
    <property type="match status" value="1"/>
</dbReference>
<organism evidence="8 9">
    <name type="scientific">Maribellus luteus</name>
    <dbReference type="NCBI Taxonomy" id="2305463"/>
    <lineage>
        <taxon>Bacteria</taxon>
        <taxon>Pseudomonadati</taxon>
        <taxon>Bacteroidota</taxon>
        <taxon>Bacteroidia</taxon>
        <taxon>Marinilabiliales</taxon>
        <taxon>Prolixibacteraceae</taxon>
        <taxon>Maribellus</taxon>
    </lineage>
</organism>
<dbReference type="SFLD" id="SFLDS00029">
    <property type="entry name" value="Radical_SAM"/>
    <property type="match status" value="1"/>
</dbReference>
<evidence type="ECO:0000256" key="6">
    <source>
        <dbReference type="HAMAP-Rule" id="MF_01251"/>
    </source>
</evidence>
<keyword evidence="2 6" id="KW-0949">S-adenosyl-L-methionine</keyword>
<protein>
    <submittedName>
        <fullName evidence="8">YgiQ family radical SAM protein</fullName>
    </submittedName>
</protein>
<dbReference type="Gene3D" id="3.80.30.20">
    <property type="entry name" value="tm_1862 like domain"/>
    <property type="match status" value="1"/>
</dbReference>
<dbReference type="InterPro" id="IPR020612">
    <property type="entry name" value="Methylthiotransferase_CS"/>
</dbReference>
<evidence type="ECO:0000256" key="4">
    <source>
        <dbReference type="ARBA" id="ARBA00023004"/>
    </source>
</evidence>
<dbReference type="EMBL" id="QWGR01000021">
    <property type="protein sequence ID" value="RIJ45710.1"/>
    <property type="molecule type" value="Genomic_DNA"/>
</dbReference>
<dbReference type="SUPFAM" id="SSF102114">
    <property type="entry name" value="Radical SAM enzymes"/>
    <property type="match status" value="1"/>
</dbReference>
<evidence type="ECO:0000313" key="8">
    <source>
        <dbReference type="EMBL" id="RIJ45710.1"/>
    </source>
</evidence>
<comment type="caution">
    <text evidence="8">The sequence shown here is derived from an EMBL/GenBank/DDBJ whole genome shotgun (WGS) entry which is preliminary data.</text>
</comment>
<dbReference type="PROSITE" id="PS51918">
    <property type="entry name" value="RADICAL_SAM"/>
    <property type="match status" value="1"/>
</dbReference>
<feature type="binding site" evidence="6">
    <location>
        <position position="346"/>
    </location>
    <ligand>
        <name>[4Fe-4S] cluster</name>
        <dbReference type="ChEBI" id="CHEBI:49883"/>
        <note>4Fe-4S-S-AdoMet</note>
    </ligand>
</feature>
<keyword evidence="9" id="KW-1185">Reference proteome</keyword>
<gene>
    <name evidence="8" type="ORF">D1614_22020</name>
</gene>
<dbReference type="NCBIfam" id="TIGR03904">
    <property type="entry name" value="SAM_YgiQ"/>
    <property type="match status" value="1"/>
</dbReference>
<evidence type="ECO:0000256" key="1">
    <source>
        <dbReference type="ARBA" id="ARBA00022485"/>
    </source>
</evidence>
<evidence type="ECO:0000256" key="2">
    <source>
        <dbReference type="ARBA" id="ARBA00022691"/>
    </source>
</evidence>
<dbReference type="SFLD" id="SFLDG01069">
    <property type="entry name" value="UPF0313"/>
    <property type="match status" value="1"/>
</dbReference>
<dbReference type="Proteomes" id="UP000265926">
    <property type="component" value="Unassembled WGS sequence"/>
</dbReference>
<dbReference type="GO" id="GO:0003824">
    <property type="term" value="F:catalytic activity"/>
    <property type="evidence" value="ECO:0007669"/>
    <property type="project" value="InterPro"/>
</dbReference>
<accession>A0A399SPS2</accession>
<dbReference type="InterPro" id="IPR013704">
    <property type="entry name" value="UPF0313_N"/>
</dbReference>
<dbReference type="HAMAP" id="MF_01251">
    <property type="entry name" value="UPF0313"/>
    <property type="match status" value="1"/>
</dbReference>
<dbReference type="SFLD" id="SFLDG01082">
    <property type="entry name" value="B12-binding_domain_containing"/>
    <property type="match status" value="1"/>
</dbReference>
<dbReference type="InterPro" id="IPR024560">
    <property type="entry name" value="UPF0313_C"/>
</dbReference>
<dbReference type="Pfam" id="PF08497">
    <property type="entry name" value="Radical_SAM_N"/>
    <property type="match status" value="1"/>
</dbReference>
<evidence type="ECO:0000259" key="7">
    <source>
        <dbReference type="PROSITE" id="PS51918"/>
    </source>
</evidence>
<dbReference type="InterPro" id="IPR006638">
    <property type="entry name" value="Elp3/MiaA/NifB-like_rSAM"/>
</dbReference>
<dbReference type="PANTHER" id="PTHR32331">
    <property type="entry name" value="UPF0313 PROTEIN YGIQ"/>
    <property type="match status" value="1"/>
</dbReference>
<dbReference type="InterPro" id="IPR023404">
    <property type="entry name" value="rSAM_horseshoe"/>
</dbReference>
<dbReference type="PROSITE" id="PS01278">
    <property type="entry name" value="MTTASE_RADICAL"/>
    <property type="match status" value="1"/>
</dbReference>
<comment type="similarity">
    <text evidence="6">Belongs to the UPF0313 family.</text>
</comment>
<sequence length="631" mass="73091">MLFFDHICPRFVIGREKQEKLENKTDISLWLPTSKKEVQQMGWDEIDVILFTGDAYIDHPSFGAAVIGRVLEHEGLRVAVVPQPNWKDDLRDFKKLGRPNLFFAVTAGNMDSMVNHYTAGKRKRSSDAYTPGGRSGQRPDYATITYCNILKKLYPDVPLVIGGIEASLRRVTHYDYWSDKLMPSILEDTKADILFYGMGEKTIEEFARLVKRGIPVESLTTIPQTAFMVGEDEAYATKKNWDELELASHETCLADKKEYARNFMHIEEESNKMEAKKLVQRVGNRKVVVNPPWPTFKESEIDKVYDLPYTRLPHPRYNSKETIPAYEMIRHSINIHRGCFGGCTFCTISAHQGKFIASRSEKSILKEVEQVTQMPDFKGYISDLGGPSANMYKMKGIHEEICKKCKRPSCIFPSICKNLDTNHQPMLDLYAKVRQHPKVKKAFVGSGIRYDMILEKTNNEEANKANHQYLREIIKHHVSGRLKVAPEHSSDEVLKFMRKPSFKLFEELNEEFKRINKEENLNQQLIPYFISSHPGSKSEDMANLAIQTKNMDFKLEQVQDFTPTPMTLATVVYYSGYHPYTMEEIYTAKNRDAKEKQRQFFFWYKKEFKNKIINDLKSKGRDDLVKKLFNK</sequence>
<feature type="binding site" evidence="6">
    <location>
        <position position="343"/>
    </location>
    <ligand>
        <name>[4Fe-4S] cluster</name>
        <dbReference type="ChEBI" id="CHEBI:49883"/>
        <note>4Fe-4S-S-AdoMet</note>
    </ligand>
</feature>
<feature type="domain" description="Radical SAM core" evidence="7">
    <location>
        <begin position="325"/>
        <end position="605"/>
    </location>
</feature>
<keyword evidence="1 6" id="KW-0004">4Fe-4S</keyword>
<dbReference type="InterPro" id="IPR022946">
    <property type="entry name" value="UPF0313"/>
</dbReference>
<proteinExistence type="inferred from homology"/>
<dbReference type="SMART" id="SM00729">
    <property type="entry name" value="Elp3"/>
    <property type="match status" value="1"/>
</dbReference>
<comment type="cofactor">
    <cofactor evidence="6">
        <name>[4Fe-4S] cluster</name>
        <dbReference type="ChEBI" id="CHEBI:49883"/>
    </cofactor>
    <text evidence="6">Binds 1 [4Fe-4S] cluster. The cluster is coordinated with 3 cysteines and an exchangeable S-adenosyl-L-methionine.</text>
</comment>
<dbReference type="GO" id="GO:0005506">
    <property type="term" value="F:iron ion binding"/>
    <property type="evidence" value="ECO:0007669"/>
    <property type="project" value="UniProtKB-UniRule"/>
</dbReference>
<dbReference type="InterPro" id="IPR058240">
    <property type="entry name" value="rSAM_sf"/>
</dbReference>
<dbReference type="InterPro" id="IPR007197">
    <property type="entry name" value="rSAM"/>
</dbReference>